<organism evidence="7 8">
    <name type="scientific">Candidatus Kutchimonas denitrificans</name>
    <dbReference type="NCBI Taxonomy" id="3056748"/>
    <lineage>
        <taxon>Bacteria</taxon>
        <taxon>Pseudomonadati</taxon>
        <taxon>Gemmatimonadota</taxon>
        <taxon>Gemmatimonadia</taxon>
        <taxon>Candidatus Palauibacterales</taxon>
        <taxon>Candidatus Palauibacteraceae</taxon>
        <taxon>Candidatus Kutchimonas</taxon>
    </lineage>
</organism>
<dbReference type="Gene3D" id="1.10.510.10">
    <property type="entry name" value="Transferase(Phosphotransferase) domain 1"/>
    <property type="match status" value="1"/>
</dbReference>
<dbReference type="SUPFAM" id="SSF56112">
    <property type="entry name" value="Protein kinase-like (PK-like)"/>
    <property type="match status" value="1"/>
</dbReference>
<evidence type="ECO:0000256" key="3">
    <source>
        <dbReference type="ARBA" id="ARBA00022777"/>
    </source>
</evidence>
<comment type="caution">
    <text evidence="7">The sequence shown here is derived from an EMBL/GenBank/DDBJ whole genome shotgun (WGS) entry which is preliminary data.</text>
</comment>
<dbReference type="InterPro" id="IPR008271">
    <property type="entry name" value="Ser/Thr_kinase_AS"/>
</dbReference>
<dbReference type="InterPro" id="IPR000719">
    <property type="entry name" value="Prot_kinase_dom"/>
</dbReference>
<dbReference type="PROSITE" id="PS00108">
    <property type="entry name" value="PROTEIN_KINASE_ST"/>
    <property type="match status" value="1"/>
</dbReference>
<evidence type="ECO:0000256" key="4">
    <source>
        <dbReference type="ARBA" id="ARBA00022840"/>
    </source>
</evidence>
<name>A0AAE5CDR5_9BACT</name>
<gene>
    <name evidence="7" type="ORF">GWO12_15065</name>
</gene>
<evidence type="ECO:0000256" key="1">
    <source>
        <dbReference type="ARBA" id="ARBA00022679"/>
    </source>
</evidence>
<evidence type="ECO:0000313" key="7">
    <source>
        <dbReference type="EMBL" id="NIR76409.1"/>
    </source>
</evidence>
<dbReference type="PANTHER" id="PTHR43289">
    <property type="entry name" value="MITOGEN-ACTIVATED PROTEIN KINASE KINASE KINASE 20-RELATED"/>
    <property type="match status" value="1"/>
</dbReference>
<proteinExistence type="predicted"/>
<sequence>MPALLETVRDALAPRYEVERELGAGGMATVFLAEDTKHHRKVAVKVLRSELATELGHERFLREIGIAAKLQHPHILMLIDSGEAGDLLYYVMPQVEGESLRSRLSREKRLPVSEAVRILRDAADALAHAHSNGVIHRDIKPGNVMLSGRHALVMDFGVAKAVTYAGHDTLTTQGISLGTPTYMSPEQAVADPQIDHRADIYALGVLGYELLAGEPPL</sequence>
<dbReference type="PROSITE" id="PS50011">
    <property type="entry name" value="PROTEIN_KINASE_DOM"/>
    <property type="match status" value="1"/>
</dbReference>
<evidence type="ECO:0000313" key="8">
    <source>
        <dbReference type="Proteomes" id="UP000702544"/>
    </source>
</evidence>
<reference evidence="7 8" key="1">
    <citation type="submission" date="2020-01" db="EMBL/GenBank/DDBJ databases">
        <title>Genomes assembled from Gulf of Kutch pelagic sediment metagenomes.</title>
        <authorList>
            <person name="Chandrashekar M."/>
            <person name="Mahajan M.S."/>
            <person name="Dave K.J."/>
            <person name="Vatsa P."/>
            <person name="Nathani N.M."/>
        </authorList>
    </citation>
    <scope>NUCLEOTIDE SEQUENCE [LARGE SCALE GENOMIC DNA]</scope>
    <source>
        <strain evidence="7">KS3-K002</strain>
    </source>
</reference>
<evidence type="ECO:0000256" key="5">
    <source>
        <dbReference type="PROSITE-ProRule" id="PRU10141"/>
    </source>
</evidence>
<dbReference type="SMART" id="SM00220">
    <property type="entry name" value="S_TKc"/>
    <property type="match status" value="1"/>
</dbReference>
<dbReference type="CDD" id="cd14014">
    <property type="entry name" value="STKc_PknB_like"/>
    <property type="match status" value="1"/>
</dbReference>
<evidence type="ECO:0000259" key="6">
    <source>
        <dbReference type="PROSITE" id="PS50011"/>
    </source>
</evidence>
<feature type="binding site" evidence="5">
    <location>
        <position position="45"/>
    </location>
    <ligand>
        <name>ATP</name>
        <dbReference type="ChEBI" id="CHEBI:30616"/>
    </ligand>
</feature>
<dbReference type="Proteomes" id="UP000702544">
    <property type="component" value="Unassembled WGS sequence"/>
</dbReference>
<keyword evidence="4 5" id="KW-0067">ATP-binding</keyword>
<dbReference type="PROSITE" id="PS00107">
    <property type="entry name" value="PROTEIN_KINASE_ATP"/>
    <property type="match status" value="1"/>
</dbReference>
<evidence type="ECO:0000256" key="2">
    <source>
        <dbReference type="ARBA" id="ARBA00022741"/>
    </source>
</evidence>
<keyword evidence="2 5" id="KW-0547">Nucleotide-binding</keyword>
<dbReference type="InterPro" id="IPR017441">
    <property type="entry name" value="Protein_kinase_ATP_BS"/>
</dbReference>
<accession>A0AAE5CDR5</accession>
<feature type="domain" description="Protein kinase" evidence="6">
    <location>
        <begin position="16"/>
        <end position="217"/>
    </location>
</feature>
<dbReference type="GO" id="GO:0004674">
    <property type="term" value="F:protein serine/threonine kinase activity"/>
    <property type="evidence" value="ECO:0007669"/>
    <property type="project" value="UniProtKB-KW"/>
</dbReference>
<dbReference type="AlphaFoldDB" id="A0AAE5CDR5"/>
<feature type="non-terminal residue" evidence="7">
    <location>
        <position position="217"/>
    </location>
</feature>
<keyword evidence="1" id="KW-0808">Transferase</keyword>
<protein>
    <submittedName>
        <fullName evidence="7">Serine/threonine protein kinase</fullName>
    </submittedName>
</protein>
<dbReference type="PANTHER" id="PTHR43289:SF6">
    <property type="entry name" value="SERINE_THREONINE-PROTEIN KINASE NEKL-3"/>
    <property type="match status" value="1"/>
</dbReference>
<keyword evidence="3 7" id="KW-0418">Kinase</keyword>
<dbReference type="Pfam" id="PF00069">
    <property type="entry name" value="Pkinase"/>
    <property type="match status" value="1"/>
</dbReference>
<dbReference type="InterPro" id="IPR011009">
    <property type="entry name" value="Kinase-like_dom_sf"/>
</dbReference>
<dbReference type="GO" id="GO:0005524">
    <property type="term" value="F:ATP binding"/>
    <property type="evidence" value="ECO:0007669"/>
    <property type="project" value="UniProtKB-UniRule"/>
</dbReference>
<dbReference type="EMBL" id="JAACAK010000128">
    <property type="protein sequence ID" value="NIR76409.1"/>
    <property type="molecule type" value="Genomic_DNA"/>
</dbReference>
<keyword evidence="7" id="KW-0723">Serine/threonine-protein kinase</keyword>